<feature type="compositionally biased region" description="Basic and acidic residues" evidence="4">
    <location>
        <begin position="2173"/>
        <end position="2206"/>
    </location>
</feature>
<feature type="domain" description="Large polyvalent protein-associated" evidence="6">
    <location>
        <begin position="2097"/>
        <end position="2266"/>
    </location>
</feature>
<proteinExistence type="predicted"/>
<feature type="compositionally biased region" description="Basic and acidic residues" evidence="4">
    <location>
        <begin position="765"/>
        <end position="778"/>
    </location>
</feature>
<dbReference type="Gene3D" id="3.40.50.150">
    <property type="entry name" value="Vaccinia Virus protein VP39"/>
    <property type="match status" value="1"/>
</dbReference>
<keyword evidence="1" id="KW-0489">Methyltransferase</keyword>
<protein>
    <submittedName>
        <fullName evidence="7">PLxRFG domain-containing protein</fullName>
    </submittedName>
</protein>
<dbReference type="Pfam" id="PF18858">
    <property type="entry name" value="LPD39"/>
    <property type="match status" value="1"/>
</dbReference>
<gene>
    <name evidence="7" type="ORF">P7U51_000649</name>
</gene>
<dbReference type="GO" id="GO:0008170">
    <property type="term" value="F:N-methyltransferase activity"/>
    <property type="evidence" value="ECO:0007669"/>
    <property type="project" value="UniProtKB-ARBA"/>
</dbReference>
<sequence>MPLTRPNEFDPGLPPAEYALPDAPGAEFMDIPKAFGAGFGEGTHLIGEGVQESSKKIARNVASHPLDTGLGGIAASVGMDALGNMLNSAGHSIGDFFKGHMSEGGQKVMDTPLYQDGHFTDTAKNPLNWPIVAADAVGQTAPVIAASAAGGLPLATAAGFAQNAGGTSEAVHSAIMNADDNQLMQSSTFVNLFKNIDQDPQYSGYSDLQKIDLAKKQLADTVAMADISDPKMLAANLLAAYTGDAYLGQLFAGRMLSSSVGRTLVKAGVRDAGINAGYAGTSQYVENEGMNEAGLKTESGQGVKDQMITGGLTGLAMGGVPAIIGHLREGRAAGRGEKISDEPAASSSEEKTEKAVDDIETGAKEVQQGMQDLKEEIQPDEDMFSKGLGEHDNTSPEPRADYRNGLTPEQAAEQERLASGFSERKKFGSNGPDDFADIPAYMRAGKTVHTDPDSRPFHLVDTAGPHGQVKARFDDKNDAEIFRNAQLLDQYSRGKRNEPDEHEHQAVKDWFYRMTRGVKREDADPKKRKRSKKGASETQPPRQPRGDFEAKNIHDTIMGYYQFVRDAARNAENGEYTAPSMAEYADHRFPDRPLALEDKNIIFSGGPVHNAREGTGDETQSGAGPEFRAGERVRGQEFIPAERAGGGMRPVNTIDGEARRVWPELEDKNIIFAGGPVPDEGQRGAAPQFEGGRTKARRRLDRFEDRMGSRQKHAALPYRQLSSGEAAIPDSVSEAAKAGNGELYMRRNGKPFPSEGLARLSKPYAEAKKAGEQPEVVKVDGGYAVEVPDKKDNSVKKDEPAREPDKPDRRIAEPETRTSSATDTSITSPEQHSTFFRHLIENPEGTSPDDVRSALESTIANKDAITHALNKLTKEQLKPYSGRYVPSDVKKGRLVDNAWDSLVNDFRWLVNKGPTMVTTGGRSIEQHARDAVAGITQSVINEYSASVKLARAKHQQRADAVRSAIDNPQTLDDYRTLIKAKGRAALTAMQGEKYDQLLAEHQIEQLKTQKETPRVTEGFTHGDALQINPVEEGKNSKTDETIYNVNLQTRLGTEKFKEAAGMARKLGGGYWRGNFWFLSPEKAQQFTGWLRGDRVDHSAADAERRVQKQEQQQERLTSTSDRLREGAEDRLNADRKVNTVKRLREAASAMDQANRDLRDADIMQKIAQGIADGSLKYLSGIQHKTQIDTLRGISRRLVYDIPQDIRDTLSYTTADGKREWNDNVPLTSRVKYARYPMLDWHPSTLFDVIGKMGDARGYKLAASELRLSQQREHGMSRLPAGRKANDKLAAYLSGQPGSWPEYVAEYNRLQRAGITTRPLLRAALVELEKLSGDIPLNDIPKIQKMEMDLRKKLAWDRNAFNDFFPTPESRADWIASEADIQPGMDVLEPSAGNGVLAEAARKAGGNVDVVELEQQLRDILKEKGFNVVGSDFDEFTPDKLYDRVLMNPPFSHDLDIKHVQKAFEHLKPGGKLVAIVSTMAGERSNKRNQAFREWLDELGAREEKLPEGMFKESMNPTNVATKLLTLTKPDKVNYSKVPRSAWDEDFPDTVLHGRLGDATAHKDYVAAKGGDDAAARRLVADVMTRESVNELRQLLAGRKAILAAVHAEEAVSRNAIPQAMADVLGKILGLEVDPHLLQSAKVGRTAQDGFGRLTNQPSFDGPVRNDLPYILLDDTLTQGGTLANLKGYIEDHGGKVIGTSALTGKKYSAKIALAADTLRKLRDHFEGTDLENWWNEQHGYGFDRLTESEANYLLRAADADKIRDRILATRQDGTASAEPESFRDNGPVPPDVNHKFSQNASESGGVFASGSPRERIRSGVADYQPRGLSKKQVEDEVSRFLKKWKGAGGIAVQVAKDMAEAEQLAGFPLPDALIHAMHLPNSGRIILVAKNLDSLSHVRAKLRHEILGHHALSEVVGPAEYDKLLRAVAAGQNSRSLKPYFDRVAENYEGADPWKQVEEVISHVIEDGERGFLGRAWDRVSGAVLQALRKSGFLSDENITAGEVRSMMAPIARRLKKLGGWAENTDKKRDVTASFSLTGKDGLFSKPLPGETETEATQRRSKNFGSVVRETIGNVRNLRPTDIIKRLRSNISTNALMIGTLTNRQLAAVYNKLMKTDYAGQYQDLQAKMEARRNRIMNSAERGIENQWNRLDKEESRTLSDLMVDATMTRVHPDKPLAEQDRFQNLKNEQTRLRSSKSGENKEESASRLARVSADLDAMRESYNDLHSRWMKLSPEAKELWHDTEKWYKNSYADLKGALIQRINDVGGDQNAALISRVREQFERALKDGPYFPLARFGKYVVTARKEGDYIREHFETRSAALAALEAYRKEGYQAAQSVKAKENGKNDDSAHSLGKEILDLVNKSEDGNLNKEQLTDQVWQMMLELMPDSSYARHFIRRRRVKGASHDARRAFANSAFHFAHHISKIEYGHKMQAVLDDMGNEIDAAMKGDYSGVQPDNLETAQRMLDELIMRHEMTMNPSGDGFGNALTGTGYVFNMAANPSSAIINMTQTALVALPQLAARYGWKNAMKAMGTATVDYFRSADKRFKWFGKGSSWLDRDVWLSMSRSNRLGADELELMKRLNEDGVISITQASSLAQRAETGTKDKLHFNKALDMSILIGGQLFHNVEVANREVTALAAYRLAKAAAGGRIDPAQAYKVASNAVYDAHFDYSSANRPRWMRQSWQKVVLQFKMYAQHMFYTLGRSFAQSFKGETPEIRRQAQKEFLGYMLMHTLAAGVTGLPYVVQVIFGAAAQGIHAAVSDDDTPWDPEVALKNWLTDELGGFASTAITDGVVNALGIDLHSRVGIQDLLWRSPPEGTEGKDLYVYYMEQMLGPTIGGIGLNFASGYDKMAKGDWLGGIQTVTPAAVKNLVKTYTEATQGVTTSSGEEIVPADEFTHFELAAQAFGFSPSRIGLAYDARSAVKNVQSELSNRRAQLLQRYFANAMSGDDNDEVLEDIQAYNRSNPTNAITGEIILKAMRQKQKARLKKERGLALNLKDEHLRMLGRFGQFDPTW</sequence>
<evidence type="ECO:0000313" key="7">
    <source>
        <dbReference type="EMBL" id="EMM7456197.1"/>
    </source>
</evidence>
<dbReference type="InterPro" id="IPR041639">
    <property type="entry name" value="LPD39"/>
</dbReference>
<dbReference type="SUPFAM" id="SSF53271">
    <property type="entry name" value="PRTase-like"/>
    <property type="match status" value="1"/>
</dbReference>
<feature type="region of interest" description="Disordered" evidence="4">
    <location>
        <begin position="2173"/>
        <end position="2209"/>
    </location>
</feature>
<evidence type="ECO:0000313" key="8">
    <source>
        <dbReference type="Proteomes" id="UP001169574"/>
    </source>
</evidence>
<evidence type="ECO:0000256" key="4">
    <source>
        <dbReference type="SAM" id="MobiDB-lite"/>
    </source>
</evidence>
<feature type="region of interest" description="Disordered" evidence="4">
    <location>
        <begin position="383"/>
        <end position="403"/>
    </location>
</feature>
<feature type="domain" description="Methyltransferase small" evidence="5">
    <location>
        <begin position="1386"/>
        <end position="1481"/>
    </location>
</feature>
<dbReference type="InterPro" id="IPR029057">
    <property type="entry name" value="PRTase-like"/>
</dbReference>
<dbReference type="CDD" id="cd02440">
    <property type="entry name" value="AdoMet_MTases"/>
    <property type="match status" value="1"/>
</dbReference>
<feature type="compositionally biased region" description="Basic and acidic residues" evidence="4">
    <location>
        <begin position="787"/>
        <end position="816"/>
    </location>
</feature>
<feature type="compositionally biased region" description="Basic and acidic residues" evidence="4">
    <location>
        <begin position="1121"/>
        <end position="1131"/>
    </location>
</feature>
<dbReference type="GO" id="GO:0032259">
    <property type="term" value="P:methylation"/>
    <property type="evidence" value="ECO:0007669"/>
    <property type="project" value="UniProtKB-KW"/>
</dbReference>
<evidence type="ECO:0000259" key="5">
    <source>
        <dbReference type="Pfam" id="PF05175"/>
    </source>
</evidence>
<feature type="compositionally biased region" description="Basic and acidic residues" evidence="4">
    <location>
        <begin position="1100"/>
        <end position="1113"/>
    </location>
</feature>
<dbReference type="InterPro" id="IPR007848">
    <property type="entry name" value="Small_mtfrase_dom"/>
</dbReference>
<dbReference type="GO" id="GO:0003676">
    <property type="term" value="F:nucleic acid binding"/>
    <property type="evidence" value="ECO:0007669"/>
    <property type="project" value="InterPro"/>
</dbReference>
<dbReference type="InterPro" id="IPR002052">
    <property type="entry name" value="DNA_methylase_N6_adenine_CS"/>
</dbReference>
<feature type="region of interest" description="Disordered" evidence="4">
    <location>
        <begin position="674"/>
        <end position="694"/>
    </location>
</feature>
<dbReference type="Proteomes" id="UP001169574">
    <property type="component" value="Unassembled WGS sequence"/>
</dbReference>
<feature type="region of interest" description="Disordered" evidence="4">
    <location>
        <begin position="1100"/>
        <end position="1131"/>
    </location>
</feature>
<organism evidence="7 8">
    <name type="scientific">Citrobacter freundii</name>
    <dbReference type="NCBI Taxonomy" id="546"/>
    <lineage>
        <taxon>Bacteria</taxon>
        <taxon>Pseudomonadati</taxon>
        <taxon>Pseudomonadota</taxon>
        <taxon>Gammaproteobacteria</taxon>
        <taxon>Enterobacterales</taxon>
        <taxon>Enterobacteriaceae</taxon>
        <taxon>Citrobacter</taxon>
        <taxon>Citrobacter freundii complex</taxon>
    </lineage>
</organism>
<feature type="region of interest" description="Disordered" evidence="4">
    <location>
        <begin position="1771"/>
        <end position="1790"/>
    </location>
</feature>
<evidence type="ECO:0000256" key="1">
    <source>
        <dbReference type="ARBA" id="ARBA00022603"/>
    </source>
</evidence>
<evidence type="ECO:0000256" key="2">
    <source>
        <dbReference type="ARBA" id="ARBA00022679"/>
    </source>
</evidence>
<dbReference type="GO" id="GO:0008757">
    <property type="term" value="F:S-adenosylmethionine-dependent methyltransferase activity"/>
    <property type="evidence" value="ECO:0007669"/>
    <property type="project" value="UniProtKB-ARBA"/>
</dbReference>
<dbReference type="Pfam" id="PF05175">
    <property type="entry name" value="MTS"/>
    <property type="match status" value="1"/>
</dbReference>
<dbReference type="EMBL" id="ABLGCN030000001">
    <property type="protein sequence ID" value="EMM7456197.1"/>
    <property type="molecule type" value="Genomic_DNA"/>
</dbReference>
<feature type="compositionally biased region" description="Polar residues" evidence="4">
    <location>
        <begin position="817"/>
        <end position="830"/>
    </location>
</feature>
<comment type="caution">
    <text evidence="7">The sequence shown here is derived from an EMBL/GenBank/DDBJ whole genome shotgun (WGS) entry which is preliminary data.</text>
</comment>
<keyword evidence="2" id="KW-0808">Transferase</keyword>
<reference evidence="7" key="1">
    <citation type="submission" date="2024-02" db="EMBL/GenBank/DDBJ databases">
        <authorList>
            <consortium name="Clinical and Environmental Microbiology Branch: Whole genome sequencing antimicrobial resistance pathogens in the healthcare setting"/>
        </authorList>
    </citation>
    <scope>NUCLEOTIDE SEQUENCE</scope>
    <source>
        <strain evidence="7">Whole organism</strain>
    </source>
</reference>
<dbReference type="InterPro" id="IPR000836">
    <property type="entry name" value="PRTase_dom"/>
</dbReference>
<feature type="region of interest" description="Disordered" evidence="4">
    <location>
        <begin position="333"/>
        <end position="357"/>
    </location>
</feature>
<feature type="compositionally biased region" description="Basic and acidic residues" evidence="4">
    <location>
        <begin position="348"/>
        <end position="357"/>
    </location>
</feature>
<dbReference type="PROSITE" id="PS00092">
    <property type="entry name" value="N6_MTASE"/>
    <property type="match status" value="1"/>
</dbReference>
<dbReference type="PRINTS" id="PR00507">
    <property type="entry name" value="N12N6MTFRASE"/>
</dbReference>
<dbReference type="NCBIfam" id="NF032893">
    <property type="entry name" value="tail-700"/>
    <property type="match status" value="1"/>
</dbReference>
<evidence type="ECO:0000256" key="3">
    <source>
        <dbReference type="ARBA" id="ARBA00022691"/>
    </source>
</evidence>
<dbReference type="InterPro" id="IPR029063">
    <property type="entry name" value="SAM-dependent_MTases_sf"/>
</dbReference>
<feature type="region of interest" description="Disordered" evidence="4">
    <location>
        <begin position="518"/>
        <end position="551"/>
    </location>
</feature>
<dbReference type="CDD" id="cd06223">
    <property type="entry name" value="PRTases_typeI"/>
    <property type="match status" value="1"/>
</dbReference>
<feature type="compositionally biased region" description="Basic and acidic residues" evidence="4">
    <location>
        <begin position="388"/>
        <end position="402"/>
    </location>
</feature>
<dbReference type="SUPFAM" id="SSF53335">
    <property type="entry name" value="S-adenosyl-L-methionine-dependent methyltransferases"/>
    <property type="match status" value="1"/>
</dbReference>
<evidence type="ECO:0000259" key="6">
    <source>
        <dbReference type="Pfam" id="PF18858"/>
    </source>
</evidence>
<name>A0AAN4ERN4_CITFR</name>
<feature type="region of interest" description="Disordered" evidence="4">
    <location>
        <begin position="765"/>
        <end position="830"/>
    </location>
</feature>
<keyword evidence="3" id="KW-0949">S-adenosyl-L-methionine</keyword>
<accession>A0AAN4ERN4</accession>